<gene>
    <name evidence="3" type="ORF">ABJI51_17335</name>
</gene>
<dbReference type="Proteomes" id="UP001440984">
    <property type="component" value="Unassembled WGS sequence"/>
</dbReference>
<sequence>MSLSLQWGDVPTWFSAVSTTGAFIAAGFAASWTARTAKSADAQVKVVREQAAAEREQLDLAKNEAERQRALAESAEERAREADKRAVEAAERERVLAEAAEVRFLRTQIDMRAPTVYVRATPGSSASDTGGLYGAPFLSAVPSEKMHEISTGKIELGAYHVSRQMTLTEDDDMLFIATVTLELVNCSSFPARIDFVSYPNLELLGLRQGQELVIPPDETRKIVARRRLAKWQLRTEEDINDSEVSFLQIEYWVRDLGMNLRDTYRFNQDVRFFKRDGSRLIVEPEPPYVWHEVFGAQVGDRLYERLDLRNASGSE</sequence>
<dbReference type="EMBL" id="JBDZYD010000006">
    <property type="protein sequence ID" value="MEQ0560853.1"/>
    <property type="molecule type" value="Genomic_DNA"/>
</dbReference>
<feature type="transmembrane region" description="Helical" evidence="2">
    <location>
        <begin position="12"/>
        <end position="32"/>
    </location>
</feature>
<accession>A0ABV0LEX6</accession>
<feature type="coiled-coil region" evidence="1">
    <location>
        <begin position="44"/>
        <end position="92"/>
    </location>
</feature>
<evidence type="ECO:0000256" key="1">
    <source>
        <dbReference type="SAM" id="Coils"/>
    </source>
</evidence>
<evidence type="ECO:0000313" key="4">
    <source>
        <dbReference type="Proteomes" id="UP001440984"/>
    </source>
</evidence>
<organism evidence="3 4">
    <name type="scientific">Amycolatopsis melonis</name>
    <dbReference type="NCBI Taxonomy" id="3156488"/>
    <lineage>
        <taxon>Bacteria</taxon>
        <taxon>Bacillati</taxon>
        <taxon>Actinomycetota</taxon>
        <taxon>Actinomycetes</taxon>
        <taxon>Pseudonocardiales</taxon>
        <taxon>Pseudonocardiaceae</taxon>
        <taxon>Amycolatopsis</taxon>
    </lineage>
</organism>
<proteinExistence type="predicted"/>
<dbReference type="RefSeq" id="WP_348952057.1">
    <property type="nucleotide sequence ID" value="NZ_JBDZYD010000006.1"/>
</dbReference>
<keyword evidence="1" id="KW-0175">Coiled coil</keyword>
<evidence type="ECO:0000256" key="2">
    <source>
        <dbReference type="SAM" id="Phobius"/>
    </source>
</evidence>
<keyword evidence="2" id="KW-1133">Transmembrane helix</keyword>
<keyword evidence="4" id="KW-1185">Reference proteome</keyword>
<evidence type="ECO:0000313" key="3">
    <source>
        <dbReference type="EMBL" id="MEQ0560853.1"/>
    </source>
</evidence>
<keyword evidence="2" id="KW-0812">Transmembrane</keyword>
<reference evidence="3 4" key="1">
    <citation type="submission" date="2024-05" db="EMBL/GenBank/DDBJ databases">
        <authorList>
            <person name="Zhao H."/>
            <person name="Xu Y."/>
            <person name="Lin S."/>
            <person name="Spain J.C."/>
            <person name="Zhou N.-Y."/>
        </authorList>
    </citation>
    <scope>NUCLEOTIDE SEQUENCE [LARGE SCALE GENOMIC DNA]</scope>
    <source>
        <strain evidence="3 4">NEAU-NG30</strain>
    </source>
</reference>
<protein>
    <submittedName>
        <fullName evidence="3">Uncharacterized protein</fullName>
    </submittedName>
</protein>
<comment type="caution">
    <text evidence="3">The sequence shown here is derived from an EMBL/GenBank/DDBJ whole genome shotgun (WGS) entry which is preliminary data.</text>
</comment>
<keyword evidence="2" id="KW-0472">Membrane</keyword>
<name>A0ABV0LEX6_9PSEU</name>